<gene>
    <name evidence="2" type="ORF">BBI01_09525</name>
</gene>
<evidence type="ECO:0000313" key="3">
    <source>
        <dbReference type="Proteomes" id="UP000092651"/>
    </source>
</evidence>
<dbReference type="AlphaFoldDB" id="A0A1B8ZL93"/>
<dbReference type="EMBL" id="MAYH01000023">
    <property type="protein sequence ID" value="OCA72358.1"/>
    <property type="molecule type" value="Genomic_DNA"/>
</dbReference>
<dbReference type="RefSeq" id="WP_065394582.1">
    <property type="nucleotide sequence ID" value="NZ_MAYH01000023.1"/>
</dbReference>
<reference evidence="2 3" key="1">
    <citation type="submission" date="2016-07" db="EMBL/GenBank/DDBJ databases">
        <authorList>
            <person name="Jeong J.-J."/>
            <person name="Kim D.W."/>
            <person name="Sang M.K."/>
            <person name="Choi I.-G."/>
            <person name="Kim K.D."/>
        </authorList>
    </citation>
    <scope>NUCLEOTIDE SEQUENCE [LARGE SCALE GENOMIC DNA]</scope>
    <source>
        <strain evidence="2 3">UTM-3</strain>
    </source>
</reference>
<dbReference type="OrthoDB" id="705292at2"/>
<feature type="chain" id="PRO_5008620752" description="SH3b domain-containing protein" evidence="1">
    <location>
        <begin position="19"/>
        <end position="166"/>
    </location>
</feature>
<evidence type="ECO:0000313" key="2">
    <source>
        <dbReference type="EMBL" id="OCA72358.1"/>
    </source>
</evidence>
<proteinExistence type="predicted"/>
<keyword evidence="3" id="KW-1185">Reference proteome</keyword>
<evidence type="ECO:0000256" key="1">
    <source>
        <dbReference type="SAM" id="SignalP"/>
    </source>
</evidence>
<feature type="signal peptide" evidence="1">
    <location>
        <begin position="1"/>
        <end position="18"/>
    </location>
</feature>
<protein>
    <recommendedName>
        <fullName evidence="4">SH3b domain-containing protein</fullName>
    </recommendedName>
</protein>
<comment type="caution">
    <text evidence="2">The sequence shown here is derived from an EMBL/GenBank/DDBJ whole genome shotgun (WGS) entry which is preliminary data.</text>
</comment>
<keyword evidence="1" id="KW-0732">Signal</keyword>
<accession>A0A1B8ZL93</accession>
<sequence>MKNIILLIGFLSSGLVCAQVGIGKESIDGDGILDFAPNTTNGIMLPIVETLSNDAVAGTILMDKNDKIIKVKDNSGWVALSDSGSINNATFNTNAEVSGPNRVIIGNSATTVPGVLVLESPDKALILPKIANPHINVKSPYPGMICYDTVSKTMAVFDGLKWSYWK</sequence>
<dbReference type="Proteomes" id="UP000092651">
    <property type="component" value="Unassembled WGS sequence"/>
</dbReference>
<name>A0A1B8ZL93_9FLAO</name>
<organism evidence="2 3">
    <name type="scientific">Chryseobacterium artocarpi</name>
    <dbReference type="NCBI Taxonomy" id="1414727"/>
    <lineage>
        <taxon>Bacteria</taxon>
        <taxon>Pseudomonadati</taxon>
        <taxon>Bacteroidota</taxon>
        <taxon>Flavobacteriia</taxon>
        <taxon>Flavobacteriales</taxon>
        <taxon>Weeksellaceae</taxon>
        <taxon>Chryseobacterium group</taxon>
        <taxon>Chryseobacterium</taxon>
    </lineage>
</organism>
<evidence type="ECO:0008006" key="4">
    <source>
        <dbReference type="Google" id="ProtNLM"/>
    </source>
</evidence>